<name>A0A9X4KLK6_9BACL</name>
<sequence>MKKATIFDEGHDPIQILNGAGGATVHSDIKQILFTNVTIQDQKDTDWDLFDLYQVPENGTGEITLTLKRPNVIIDLKDSKGRPLTSSLEVLGKDASGWEQSYRIDPINGKYNCYLPDGSYQLYAYYHYPIRQYYYLNKRFTVANGVSDLSFSWQMPDPNISGTVAFNDGANVGSGYISFSNSSSTDLSAWVNDDGTFQIYLPDGNYRAAYQPTGEIGGQCWADEAFVVRNGKAEADTDLIFFH</sequence>
<dbReference type="RefSeq" id="WP_277567802.1">
    <property type="nucleotide sequence ID" value="NZ_JAPDHZ010000006.1"/>
</dbReference>
<evidence type="ECO:0000313" key="1">
    <source>
        <dbReference type="EMBL" id="MDG0794026.1"/>
    </source>
</evidence>
<dbReference type="AlphaFoldDB" id="A0A9X4KLK6"/>
<gene>
    <name evidence="1" type="ORF">OMP38_26785</name>
</gene>
<evidence type="ECO:0000313" key="2">
    <source>
        <dbReference type="Proteomes" id="UP001153387"/>
    </source>
</evidence>
<protein>
    <submittedName>
        <fullName evidence="1">Uncharacterized protein</fullName>
    </submittedName>
</protein>
<accession>A0A9X4KLK6</accession>
<proteinExistence type="predicted"/>
<reference evidence="1 2" key="1">
    <citation type="submission" date="2022-10" db="EMBL/GenBank/DDBJ databases">
        <title>Comparative genomic analysis of Cohnella hashimotonis sp. nov., isolated from the International Space Station.</title>
        <authorList>
            <person name="Simpson A."/>
            <person name="Venkateswaran K."/>
        </authorList>
    </citation>
    <scope>NUCLEOTIDE SEQUENCE [LARGE SCALE GENOMIC DNA]</scope>
    <source>
        <strain evidence="1 2">DSM 18997</strain>
    </source>
</reference>
<comment type="caution">
    <text evidence="1">The sequence shown here is derived from an EMBL/GenBank/DDBJ whole genome shotgun (WGS) entry which is preliminary data.</text>
</comment>
<dbReference type="EMBL" id="JAPDHZ010000006">
    <property type="protein sequence ID" value="MDG0794026.1"/>
    <property type="molecule type" value="Genomic_DNA"/>
</dbReference>
<dbReference type="Proteomes" id="UP001153387">
    <property type="component" value="Unassembled WGS sequence"/>
</dbReference>
<organism evidence="1 2">
    <name type="scientific">Cohnella ginsengisoli</name>
    <dbReference type="NCBI Taxonomy" id="425004"/>
    <lineage>
        <taxon>Bacteria</taxon>
        <taxon>Bacillati</taxon>
        <taxon>Bacillota</taxon>
        <taxon>Bacilli</taxon>
        <taxon>Bacillales</taxon>
        <taxon>Paenibacillaceae</taxon>
        <taxon>Cohnella</taxon>
    </lineage>
</organism>
<keyword evidence="2" id="KW-1185">Reference proteome</keyword>